<name>A0ABZ2L7B0_9BACT</name>
<dbReference type="RefSeq" id="WP_394836476.1">
    <property type="nucleotide sequence ID" value="NZ_CP089929.1"/>
</dbReference>
<keyword evidence="2" id="KW-1185">Reference proteome</keyword>
<sequence length="130" mass="15177">MMQRINRYPVEALAVLARGIDEALFRAIAQVALLDDARSRCDLPDDAFLARSSRFFRDEMQWLAARKRYLSCRLEAASSWRERRTIHRLCRELEQLNVVLTLGERLVDALTERTSKNWCVVRARPGQDLE</sequence>
<dbReference type="Proteomes" id="UP001374803">
    <property type="component" value="Chromosome"/>
</dbReference>
<reference evidence="1" key="1">
    <citation type="submission" date="2021-12" db="EMBL/GenBank/DDBJ databases">
        <title>Discovery of the Pendulisporaceae a myxobacterial family with distinct sporulation behavior and unique specialized metabolism.</title>
        <authorList>
            <person name="Garcia R."/>
            <person name="Popoff A."/>
            <person name="Bader C.D."/>
            <person name="Loehr J."/>
            <person name="Walesch S."/>
            <person name="Walt C."/>
            <person name="Boldt J."/>
            <person name="Bunk B."/>
            <person name="Haeckl F.J.F.P.J."/>
            <person name="Gunesch A.P."/>
            <person name="Birkelbach J."/>
            <person name="Nuebel U."/>
            <person name="Pietschmann T."/>
            <person name="Bach T."/>
            <person name="Mueller R."/>
        </authorList>
    </citation>
    <scope>NUCLEOTIDE SEQUENCE</scope>
    <source>
        <strain evidence="1">MSr11367</strain>
    </source>
</reference>
<evidence type="ECO:0000313" key="2">
    <source>
        <dbReference type="Proteomes" id="UP001374803"/>
    </source>
</evidence>
<protein>
    <submittedName>
        <fullName evidence="1">Uncharacterized protein</fullName>
    </submittedName>
</protein>
<evidence type="ECO:0000313" key="1">
    <source>
        <dbReference type="EMBL" id="WXB06818.1"/>
    </source>
</evidence>
<proteinExistence type="predicted"/>
<organism evidence="1 2">
    <name type="scientific">Pendulispora rubella</name>
    <dbReference type="NCBI Taxonomy" id="2741070"/>
    <lineage>
        <taxon>Bacteria</taxon>
        <taxon>Pseudomonadati</taxon>
        <taxon>Myxococcota</taxon>
        <taxon>Myxococcia</taxon>
        <taxon>Myxococcales</taxon>
        <taxon>Sorangiineae</taxon>
        <taxon>Pendulisporaceae</taxon>
        <taxon>Pendulispora</taxon>
    </lineage>
</organism>
<accession>A0ABZ2L7B0</accession>
<gene>
    <name evidence="1" type="ORF">LVJ94_06170</name>
</gene>
<dbReference type="EMBL" id="CP089983">
    <property type="protein sequence ID" value="WXB06818.1"/>
    <property type="molecule type" value="Genomic_DNA"/>
</dbReference>